<proteinExistence type="predicted"/>
<organism evidence="1 2">
    <name type="scientific">Actinomadura fibrosa</name>
    <dbReference type="NCBI Taxonomy" id="111802"/>
    <lineage>
        <taxon>Bacteria</taxon>
        <taxon>Bacillati</taxon>
        <taxon>Actinomycetota</taxon>
        <taxon>Actinomycetes</taxon>
        <taxon>Streptosporangiales</taxon>
        <taxon>Thermomonosporaceae</taxon>
        <taxon>Actinomadura</taxon>
    </lineage>
</organism>
<name>A0ABW2XJU9_9ACTN</name>
<keyword evidence="2" id="KW-1185">Reference proteome</keyword>
<reference evidence="2" key="1">
    <citation type="journal article" date="2019" name="Int. J. Syst. Evol. Microbiol.">
        <title>The Global Catalogue of Microorganisms (GCM) 10K type strain sequencing project: providing services to taxonomists for standard genome sequencing and annotation.</title>
        <authorList>
            <consortium name="The Broad Institute Genomics Platform"/>
            <consortium name="The Broad Institute Genome Sequencing Center for Infectious Disease"/>
            <person name="Wu L."/>
            <person name="Ma J."/>
        </authorList>
    </citation>
    <scope>NUCLEOTIDE SEQUENCE [LARGE SCALE GENOMIC DNA]</scope>
    <source>
        <strain evidence="2">JCM 9371</strain>
    </source>
</reference>
<comment type="caution">
    <text evidence="1">The sequence shown here is derived from an EMBL/GenBank/DDBJ whole genome shotgun (WGS) entry which is preliminary data.</text>
</comment>
<gene>
    <name evidence="1" type="ORF">ACFQZM_15425</name>
</gene>
<accession>A0ABW2XJU9</accession>
<dbReference type="InterPro" id="IPR006448">
    <property type="entry name" value="Phage_term_ssu_P27"/>
</dbReference>
<dbReference type="Proteomes" id="UP001597063">
    <property type="component" value="Unassembled WGS sequence"/>
</dbReference>
<dbReference type="EMBL" id="JBHTGP010000006">
    <property type="protein sequence ID" value="MFD0685895.1"/>
    <property type="molecule type" value="Genomic_DNA"/>
</dbReference>
<sequence>MTKIPKAPAELKASGRRLWREVQERYELEEHERGLLLEMCRTVDMLDTLAALVADEGPTVVDHTGNTRVHPALVEARQLRIAYARLAAALRLPAGEEDEGVTRRPQRRVGVRGVYGPRGVA</sequence>
<evidence type="ECO:0000313" key="1">
    <source>
        <dbReference type="EMBL" id="MFD0685895.1"/>
    </source>
</evidence>
<protein>
    <submittedName>
        <fullName evidence="1">P27 family phage terminase small subunit</fullName>
    </submittedName>
</protein>
<dbReference type="Pfam" id="PF05119">
    <property type="entry name" value="Terminase_4"/>
    <property type="match status" value="1"/>
</dbReference>
<dbReference type="RefSeq" id="WP_131755310.1">
    <property type="nucleotide sequence ID" value="NZ_CAACUY010000004.1"/>
</dbReference>
<evidence type="ECO:0000313" key="2">
    <source>
        <dbReference type="Proteomes" id="UP001597063"/>
    </source>
</evidence>